<dbReference type="RefSeq" id="XP_024084895.1">
    <property type="nucleotide sequence ID" value="XM_024229127.1"/>
</dbReference>
<dbReference type="GeneID" id="112127739"/>
<feature type="transmembrane region" description="Helical" evidence="2">
    <location>
        <begin position="89"/>
        <end position="111"/>
    </location>
</feature>
<evidence type="ECO:0000313" key="4">
    <source>
        <dbReference type="Proteomes" id="UP000494040"/>
    </source>
</evidence>
<dbReference type="AlphaFoldDB" id="A0A8I6SPN6"/>
<evidence type="ECO:0000313" key="3">
    <source>
        <dbReference type="EnsemblMetazoa" id="XP_024084895.1"/>
    </source>
</evidence>
<sequence>METTLRVENEIPKPNSSGERRSSINAEQNLPGSSDCPPCPPCYQPPPPYIISGGLQQPFVIGPTANQDYYYVARVETPDSVKLSNACSLYGGILCIIFIIVSFMTFFYFVYYDS</sequence>
<name>A0A8I6SPN6_CIMLE</name>
<keyword evidence="2" id="KW-1133">Transmembrane helix</keyword>
<feature type="compositionally biased region" description="Basic and acidic residues" evidence="1">
    <location>
        <begin position="1"/>
        <end position="11"/>
    </location>
</feature>
<keyword evidence="4" id="KW-1185">Reference proteome</keyword>
<evidence type="ECO:0000256" key="2">
    <source>
        <dbReference type="SAM" id="Phobius"/>
    </source>
</evidence>
<feature type="region of interest" description="Disordered" evidence="1">
    <location>
        <begin position="1"/>
        <end position="39"/>
    </location>
</feature>
<keyword evidence="2" id="KW-0472">Membrane</keyword>
<organism evidence="3 4">
    <name type="scientific">Cimex lectularius</name>
    <name type="common">Bed bug</name>
    <name type="synonym">Acanthia lectularia</name>
    <dbReference type="NCBI Taxonomy" id="79782"/>
    <lineage>
        <taxon>Eukaryota</taxon>
        <taxon>Metazoa</taxon>
        <taxon>Ecdysozoa</taxon>
        <taxon>Arthropoda</taxon>
        <taxon>Hexapoda</taxon>
        <taxon>Insecta</taxon>
        <taxon>Pterygota</taxon>
        <taxon>Neoptera</taxon>
        <taxon>Paraneoptera</taxon>
        <taxon>Hemiptera</taxon>
        <taxon>Heteroptera</taxon>
        <taxon>Panheteroptera</taxon>
        <taxon>Cimicomorpha</taxon>
        <taxon>Cimicidae</taxon>
        <taxon>Cimex</taxon>
    </lineage>
</organism>
<protein>
    <submittedName>
        <fullName evidence="3">Uncharacterized protein</fullName>
    </submittedName>
</protein>
<dbReference type="OrthoDB" id="10565105at2759"/>
<evidence type="ECO:0000256" key="1">
    <source>
        <dbReference type="SAM" id="MobiDB-lite"/>
    </source>
</evidence>
<proteinExistence type="predicted"/>
<keyword evidence="2" id="KW-0812">Transmembrane</keyword>
<reference evidence="3" key="1">
    <citation type="submission" date="2022-01" db="UniProtKB">
        <authorList>
            <consortium name="EnsemblMetazoa"/>
        </authorList>
    </citation>
    <scope>IDENTIFICATION</scope>
</reference>
<feature type="compositionally biased region" description="Polar residues" evidence="1">
    <location>
        <begin position="23"/>
        <end position="32"/>
    </location>
</feature>
<dbReference type="Proteomes" id="UP000494040">
    <property type="component" value="Unassembled WGS sequence"/>
</dbReference>
<accession>A0A8I6SPN6</accession>
<dbReference type="EnsemblMetazoa" id="XM_024229127.1">
    <property type="protein sequence ID" value="XP_024084895.1"/>
    <property type="gene ID" value="LOC112127739"/>
</dbReference>
<dbReference type="KEGG" id="clec:112127739"/>